<evidence type="ECO:0000313" key="3">
    <source>
        <dbReference type="Proteomes" id="UP000358366"/>
    </source>
</evidence>
<dbReference type="AlphaFoldDB" id="A0A564TUR1"/>
<dbReference type="EMBL" id="CABHNI010000032">
    <property type="protein sequence ID" value="VUX10971.1"/>
    <property type="molecule type" value="Genomic_DNA"/>
</dbReference>
<organism evidence="2 3">
    <name type="scientific">Dorea formicigenerans</name>
    <dbReference type="NCBI Taxonomy" id="39486"/>
    <lineage>
        <taxon>Bacteria</taxon>
        <taxon>Bacillati</taxon>
        <taxon>Bacillota</taxon>
        <taxon>Clostridia</taxon>
        <taxon>Lachnospirales</taxon>
        <taxon>Lachnospiraceae</taxon>
        <taxon>Dorea</taxon>
    </lineage>
</organism>
<dbReference type="PROSITE" id="PS50943">
    <property type="entry name" value="HTH_CROC1"/>
    <property type="match status" value="1"/>
</dbReference>
<reference evidence="2 3" key="1">
    <citation type="submission" date="2019-07" db="EMBL/GenBank/DDBJ databases">
        <authorList>
            <person name="Hibberd C M."/>
            <person name="Gehrig L. J."/>
            <person name="Chang H.-W."/>
            <person name="Venkatesh S."/>
        </authorList>
    </citation>
    <scope>NUCLEOTIDE SEQUENCE [LARGE SCALE GENOMIC DNA]</scope>
    <source>
        <strain evidence="2">Dorea_formicigenerans_SSTS_Bg7063</strain>
    </source>
</reference>
<dbReference type="Gene3D" id="1.10.260.40">
    <property type="entry name" value="lambda repressor-like DNA-binding domains"/>
    <property type="match status" value="1"/>
</dbReference>
<protein>
    <submittedName>
        <fullName evidence="2">Helix-turn-helix</fullName>
    </submittedName>
</protein>
<dbReference type="SMART" id="SM00530">
    <property type="entry name" value="HTH_XRE"/>
    <property type="match status" value="1"/>
</dbReference>
<name>A0A564TUR1_9FIRM</name>
<dbReference type="GO" id="GO:0003677">
    <property type="term" value="F:DNA binding"/>
    <property type="evidence" value="ECO:0007669"/>
    <property type="project" value="InterPro"/>
</dbReference>
<evidence type="ECO:0000313" key="2">
    <source>
        <dbReference type="EMBL" id="VUX10971.1"/>
    </source>
</evidence>
<gene>
    <name evidence="2" type="ORF">DFSSTS7063_01842</name>
</gene>
<dbReference type="SUPFAM" id="SSF47413">
    <property type="entry name" value="lambda repressor-like DNA-binding domains"/>
    <property type="match status" value="1"/>
</dbReference>
<dbReference type="InterPro" id="IPR001387">
    <property type="entry name" value="Cro/C1-type_HTH"/>
</dbReference>
<dbReference type="InterPro" id="IPR010982">
    <property type="entry name" value="Lambda_DNA-bd_dom_sf"/>
</dbReference>
<proteinExistence type="predicted"/>
<evidence type="ECO:0000259" key="1">
    <source>
        <dbReference type="PROSITE" id="PS50943"/>
    </source>
</evidence>
<feature type="domain" description="HTH cro/C1-type" evidence="1">
    <location>
        <begin position="15"/>
        <end position="74"/>
    </location>
</feature>
<dbReference type="Pfam" id="PF01381">
    <property type="entry name" value="HTH_3"/>
    <property type="match status" value="1"/>
</dbReference>
<sequence length="83" mass="9655">MDQKLKQDISIGITIRELRIERHMTQEQVATKLQLLNLDITRSVYSQIENGTYNIRISILAGLAQVFQVDYNCFFRDVHLSIS</sequence>
<dbReference type="RefSeq" id="WP_117500882.1">
    <property type="nucleotide sequence ID" value="NZ_CABHNI010000032.1"/>
</dbReference>
<dbReference type="CDD" id="cd00093">
    <property type="entry name" value="HTH_XRE"/>
    <property type="match status" value="1"/>
</dbReference>
<dbReference type="Proteomes" id="UP000358366">
    <property type="component" value="Unassembled WGS sequence"/>
</dbReference>
<accession>A0A564TUR1</accession>